<dbReference type="Gramene" id="C.cajan_42171.t">
    <property type="protein sequence ID" value="C.cajan_42171.t.cds1"/>
    <property type="gene ID" value="C.cajan_42171"/>
</dbReference>
<gene>
    <name evidence="1" type="ORF">KK1_044085</name>
</gene>
<evidence type="ECO:0008006" key="3">
    <source>
        <dbReference type="Google" id="ProtNLM"/>
    </source>
</evidence>
<dbReference type="AlphaFoldDB" id="A0A151QX27"/>
<proteinExistence type="predicted"/>
<dbReference type="EMBL" id="KQ484488">
    <property type="protein sequence ID" value="KYP34908.1"/>
    <property type="molecule type" value="Genomic_DNA"/>
</dbReference>
<sequence>MDAEVIPWFQMMEKNNLFQSWVGFIRVLELEFGLSPYEGLRYAIFKLTQLGSIHDHYREFIALANRVYGFTPNALLDCFIGGLQPNICKDIITIEPTSMMCVISLAKLYEEKYDPKQKYSPS</sequence>
<evidence type="ECO:0000313" key="1">
    <source>
        <dbReference type="EMBL" id="KYP34908.1"/>
    </source>
</evidence>
<keyword evidence="2" id="KW-1185">Reference proteome</keyword>
<reference evidence="1" key="1">
    <citation type="journal article" date="2012" name="Nat. Biotechnol.">
        <title>Draft genome sequence of pigeonpea (Cajanus cajan), an orphan legume crop of resource-poor farmers.</title>
        <authorList>
            <person name="Varshney R.K."/>
            <person name="Chen W."/>
            <person name="Li Y."/>
            <person name="Bharti A.K."/>
            <person name="Saxena R.K."/>
            <person name="Schlueter J.A."/>
            <person name="Donoghue M.T."/>
            <person name="Azam S."/>
            <person name="Fan G."/>
            <person name="Whaley A.M."/>
            <person name="Farmer A.D."/>
            <person name="Sheridan J."/>
            <person name="Iwata A."/>
            <person name="Tuteja R."/>
            <person name="Penmetsa R.V."/>
            <person name="Wu W."/>
            <person name="Upadhyaya H.D."/>
            <person name="Yang S.P."/>
            <person name="Shah T."/>
            <person name="Saxena K.B."/>
            <person name="Michael T."/>
            <person name="McCombie W.R."/>
            <person name="Yang B."/>
            <person name="Zhang G."/>
            <person name="Yang H."/>
            <person name="Wang J."/>
            <person name="Spillane C."/>
            <person name="Cook D.R."/>
            <person name="May G.D."/>
            <person name="Xu X."/>
            <person name="Jackson S.A."/>
        </authorList>
    </citation>
    <scope>NUCLEOTIDE SEQUENCE [LARGE SCALE GENOMIC DNA]</scope>
</reference>
<organism evidence="1 2">
    <name type="scientific">Cajanus cajan</name>
    <name type="common">Pigeon pea</name>
    <name type="synonym">Cajanus indicus</name>
    <dbReference type="NCBI Taxonomy" id="3821"/>
    <lineage>
        <taxon>Eukaryota</taxon>
        <taxon>Viridiplantae</taxon>
        <taxon>Streptophyta</taxon>
        <taxon>Embryophyta</taxon>
        <taxon>Tracheophyta</taxon>
        <taxon>Spermatophyta</taxon>
        <taxon>Magnoliopsida</taxon>
        <taxon>eudicotyledons</taxon>
        <taxon>Gunneridae</taxon>
        <taxon>Pentapetalae</taxon>
        <taxon>rosids</taxon>
        <taxon>fabids</taxon>
        <taxon>Fabales</taxon>
        <taxon>Fabaceae</taxon>
        <taxon>Papilionoideae</taxon>
        <taxon>50 kb inversion clade</taxon>
        <taxon>NPAAA clade</taxon>
        <taxon>indigoferoid/millettioid clade</taxon>
        <taxon>Phaseoleae</taxon>
        <taxon>Cajanus</taxon>
    </lineage>
</organism>
<protein>
    <recommendedName>
        <fullName evidence="3">Retrotransposon gag domain-containing protein</fullName>
    </recommendedName>
</protein>
<dbReference type="Proteomes" id="UP000075243">
    <property type="component" value="Unassembled WGS sequence"/>
</dbReference>
<name>A0A151QX27_CAJCA</name>
<accession>A0A151QX27</accession>
<evidence type="ECO:0000313" key="2">
    <source>
        <dbReference type="Proteomes" id="UP000075243"/>
    </source>
</evidence>